<dbReference type="GO" id="GO:0016787">
    <property type="term" value="F:hydrolase activity"/>
    <property type="evidence" value="ECO:0007669"/>
    <property type="project" value="UniProtKB-KW"/>
</dbReference>
<name>A0ABT9B9Q1_9BACT</name>
<reference evidence="4" key="1">
    <citation type="submission" date="2023-07" db="EMBL/GenBank/DDBJ databases">
        <authorList>
            <person name="Kim M.K."/>
        </authorList>
    </citation>
    <scope>NUCLEOTIDE SEQUENCE</scope>
    <source>
        <strain evidence="4">ASUV-10-1</strain>
    </source>
</reference>
<keyword evidence="5" id="KW-1185">Reference proteome</keyword>
<feature type="chain" id="PRO_5046118859" evidence="2">
    <location>
        <begin position="20"/>
        <end position="298"/>
    </location>
</feature>
<accession>A0ABT9B9Q1</accession>
<evidence type="ECO:0000313" key="5">
    <source>
        <dbReference type="Proteomes" id="UP001176429"/>
    </source>
</evidence>
<dbReference type="Pfam" id="PF20434">
    <property type="entry name" value="BD-FAE"/>
    <property type="match status" value="1"/>
</dbReference>
<evidence type="ECO:0000256" key="2">
    <source>
        <dbReference type="SAM" id="SignalP"/>
    </source>
</evidence>
<evidence type="ECO:0000259" key="3">
    <source>
        <dbReference type="Pfam" id="PF20434"/>
    </source>
</evidence>
<keyword evidence="1 4" id="KW-0378">Hydrolase</keyword>
<organism evidence="4 5">
    <name type="scientific">Hymenobacter aranciens</name>
    <dbReference type="NCBI Taxonomy" id="3063996"/>
    <lineage>
        <taxon>Bacteria</taxon>
        <taxon>Pseudomonadati</taxon>
        <taxon>Bacteroidota</taxon>
        <taxon>Cytophagia</taxon>
        <taxon>Cytophagales</taxon>
        <taxon>Hymenobacteraceae</taxon>
        <taxon>Hymenobacter</taxon>
    </lineage>
</organism>
<comment type="caution">
    <text evidence="4">The sequence shown here is derived from an EMBL/GenBank/DDBJ whole genome shotgun (WGS) entry which is preliminary data.</text>
</comment>
<dbReference type="InterPro" id="IPR050300">
    <property type="entry name" value="GDXG_lipolytic_enzyme"/>
</dbReference>
<dbReference type="InterPro" id="IPR049492">
    <property type="entry name" value="BD-FAE-like_dom"/>
</dbReference>
<dbReference type="Proteomes" id="UP001176429">
    <property type="component" value="Unassembled WGS sequence"/>
</dbReference>
<dbReference type="RefSeq" id="WP_305005841.1">
    <property type="nucleotide sequence ID" value="NZ_JAUQSY010000004.1"/>
</dbReference>
<keyword evidence="2" id="KW-0732">Signal</keyword>
<dbReference type="Gene3D" id="3.40.50.1820">
    <property type="entry name" value="alpha/beta hydrolase"/>
    <property type="match status" value="1"/>
</dbReference>
<evidence type="ECO:0000313" key="4">
    <source>
        <dbReference type="EMBL" id="MDO7874525.1"/>
    </source>
</evidence>
<feature type="signal peptide" evidence="2">
    <location>
        <begin position="1"/>
        <end position="19"/>
    </location>
</feature>
<sequence length="298" mass="32346">MKRLLLICSLLGWSFSSLAQSAGPPIPTDSTVKVIKTPKGYETQLNAVYVKVNGWDGRMDLYTNPGGKPTPIVISIHGGGWNHGTKESQSGFSAFFKRGYAVANVEYRLTPQATAPAAVEDVRCALIYIITNAKKLNIDPNKIVVMGSSAGGHLALMAGLLENDHTFDTNCQTKEKVKVAAIVDNYGIADAGDWMSGRLASKSATKWLGQYSKDEKFIRSVSPVYLVKKSSPPTFIVHGDADPVVPYEQSVALHKKLQEAGVKTEFLTVPGGQHGKFTTEKKREVSDATQKFLMEIGL</sequence>
<gene>
    <name evidence="4" type="ORF">Q5H93_07265</name>
</gene>
<feature type="domain" description="BD-FAE-like" evidence="3">
    <location>
        <begin position="59"/>
        <end position="257"/>
    </location>
</feature>
<protein>
    <submittedName>
        <fullName evidence="4">Alpha/beta hydrolase</fullName>
    </submittedName>
</protein>
<proteinExistence type="predicted"/>
<dbReference type="SUPFAM" id="SSF53474">
    <property type="entry name" value="alpha/beta-Hydrolases"/>
    <property type="match status" value="1"/>
</dbReference>
<dbReference type="EMBL" id="JAUQSY010000004">
    <property type="protein sequence ID" value="MDO7874525.1"/>
    <property type="molecule type" value="Genomic_DNA"/>
</dbReference>
<dbReference type="PANTHER" id="PTHR48081">
    <property type="entry name" value="AB HYDROLASE SUPERFAMILY PROTEIN C4A8.06C"/>
    <property type="match status" value="1"/>
</dbReference>
<dbReference type="InterPro" id="IPR029058">
    <property type="entry name" value="AB_hydrolase_fold"/>
</dbReference>
<evidence type="ECO:0000256" key="1">
    <source>
        <dbReference type="ARBA" id="ARBA00022801"/>
    </source>
</evidence>